<evidence type="ECO:0000313" key="8">
    <source>
        <dbReference type="Proteomes" id="UP001056539"/>
    </source>
</evidence>
<evidence type="ECO:0000256" key="6">
    <source>
        <dbReference type="SAM" id="MobiDB-lite"/>
    </source>
</evidence>
<reference evidence="7" key="1">
    <citation type="submission" date="2021-04" db="EMBL/GenBank/DDBJ databases">
        <authorList>
            <person name="Postec A."/>
        </authorList>
    </citation>
    <scope>NUCLEOTIDE SEQUENCE</scope>
    <source>
        <strain evidence="7">F1F22</strain>
    </source>
</reference>
<dbReference type="KEGG" id="taqu:KDW03_06555"/>
<dbReference type="AlphaFoldDB" id="A0AAX3BA85"/>
<evidence type="ECO:0000256" key="4">
    <source>
        <dbReference type="ARBA" id="ARBA00023306"/>
    </source>
</evidence>
<evidence type="ECO:0000256" key="3">
    <source>
        <dbReference type="ARBA" id="ARBA00022829"/>
    </source>
</evidence>
<dbReference type="RefSeq" id="WP_271434293.1">
    <property type="nucleotide sequence ID" value="NZ_CP073355.1"/>
</dbReference>
<feature type="region of interest" description="Disordered" evidence="6">
    <location>
        <begin position="188"/>
        <end position="216"/>
    </location>
</feature>
<keyword evidence="1" id="KW-0963">Cytoplasm</keyword>
<dbReference type="PANTHER" id="PTHR34298:SF2">
    <property type="entry name" value="SEGREGATION AND CONDENSATION PROTEIN B"/>
    <property type="match status" value="1"/>
</dbReference>
<keyword evidence="8" id="KW-1185">Reference proteome</keyword>
<keyword evidence="2" id="KW-0132">Cell division</keyword>
<dbReference type="EMBL" id="CP073355">
    <property type="protein sequence ID" value="URA09167.1"/>
    <property type="molecule type" value="Genomic_DNA"/>
</dbReference>
<feature type="coiled-coil region" evidence="5">
    <location>
        <begin position="37"/>
        <end position="64"/>
    </location>
</feature>
<feature type="compositionally biased region" description="Acidic residues" evidence="6">
    <location>
        <begin position="188"/>
        <end position="205"/>
    </location>
</feature>
<name>A0AAX3BA85_9SPIR</name>
<dbReference type="InterPro" id="IPR036388">
    <property type="entry name" value="WH-like_DNA-bd_sf"/>
</dbReference>
<protein>
    <submittedName>
        <fullName evidence="7">SMC-Scp complex subunit ScpB</fullName>
    </submittedName>
</protein>
<dbReference type="NCBIfam" id="TIGR00281">
    <property type="entry name" value="SMC-Scp complex subunit ScpB"/>
    <property type="match status" value="1"/>
</dbReference>
<dbReference type="GO" id="GO:0051301">
    <property type="term" value="P:cell division"/>
    <property type="evidence" value="ECO:0007669"/>
    <property type="project" value="UniProtKB-KW"/>
</dbReference>
<dbReference type="SUPFAM" id="SSF46785">
    <property type="entry name" value="Winged helix' DNA-binding domain"/>
    <property type="match status" value="2"/>
</dbReference>
<proteinExistence type="predicted"/>
<dbReference type="InterPro" id="IPR036390">
    <property type="entry name" value="WH_DNA-bd_sf"/>
</dbReference>
<organism evidence="7 8">
    <name type="scientific">Thermospira aquatica</name>
    <dbReference type="NCBI Taxonomy" id="2828656"/>
    <lineage>
        <taxon>Bacteria</taxon>
        <taxon>Pseudomonadati</taxon>
        <taxon>Spirochaetota</taxon>
        <taxon>Spirochaetia</taxon>
        <taxon>Brevinematales</taxon>
        <taxon>Thermospiraceae</taxon>
        <taxon>Thermospira</taxon>
    </lineage>
</organism>
<dbReference type="PANTHER" id="PTHR34298">
    <property type="entry name" value="SEGREGATION AND CONDENSATION PROTEIN B"/>
    <property type="match status" value="1"/>
</dbReference>
<dbReference type="Pfam" id="PF04079">
    <property type="entry name" value="SMC_ScpB"/>
    <property type="match status" value="1"/>
</dbReference>
<sequence length="216" mass="24564">MIQSLFLNKTYSRQELYGLIEAILFVNGKAYDKKDLAALLECSVEDLEHLIEEMNANYKEAKRGLTIIPVAHGYQLVTSPLYHQEMKELFGKRSENKLSPSALEVLAIIAYKQPVSKDEIDRIRGVSSSRSLNLLLTLKLITVSGSSDDVFQNPLYVTTERFLELFRINSLDDLPALSQLEWKEMEGFDEEGFAETEENDEDISGEGENTEKETLF</sequence>
<accession>A0AAX3BA85</accession>
<gene>
    <name evidence="7" type="primary">scpB</name>
    <name evidence="7" type="ORF">KDW03_06555</name>
</gene>
<dbReference type="Proteomes" id="UP001056539">
    <property type="component" value="Chromosome"/>
</dbReference>
<evidence type="ECO:0000256" key="2">
    <source>
        <dbReference type="ARBA" id="ARBA00022618"/>
    </source>
</evidence>
<keyword evidence="5" id="KW-0175">Coiled coil</keyword>
<evidence type="ECO:0000256" key="1">
    <source>
        <dbReference type="ARBA" id="ARBA00022490"/>
    </source>
</evidence>
<dbReference type="Gene3D" id="1.10.10.10">
    <property type="entry name" value="Winged helix-like DNA-binding domain superfamily/Winged helix DNA-binding domain"/>
    <property type="match status" value="2"/>
</dbReference>
<dbReference type="PIRSF" id="PIRSF019345">
    <property type="entry name" value="ScpB"/>
    <property type="match status" value="1"/>
</dbReference>
<evidence type="ECO:0000256" key="5">
    <source>
        <dbReference type="SAM" id="Coils"/>
    </source>
</evidence>
<dbReference type="GO" id="GO:0051304">
    <property type="term" value="P:chromosome separation"/>
    <property type="evidence" value="ECO:0007669"/>
    <property type="project" value="InterPro"/>
</dbReference>
<keyword evidence="4" id="KW-0131">Cell cycle</keyword>
<reference evidence="7" key="2">
    <citation type="submission" date="2022-06" db="EMBL/GenBank/DDBJ databases">
        <title>Thermospira aquatica gen. nov., sp. nov.</title>
        <authorList>
            <person name="Ben Ali Gam Z."/>
            <person name="Labat M."/>
        </authorList>
    </citation>
    <scope>NUCLEOTIDE SEQUENCE</scope>
    <source>
        <strain evidence="7">F1F22</strain>
    </source>
</reference>
<evidence type="ECO:0000313" key="7">
    <source>
        <dbReference type="EMBL" id="URA09167.1"/>
    </source>
</evidence>
<dbReference type="InterPro" id="IPR005234">
    <property type="entry name" value="ScpB_csome_segregation"/>
</dbReference>
<keyword evidence="3" id="KW-0159">Chromosome partition</keyword>